<feature type="compositionally biased region" description="Low complexity" evidence="1">
    <location>
        <begin position="405"/>
        <end position="426"/>
    </location>
</feature>
<protein>
    <submittedName>
        <fullName evidence="3">Membrane-associated protein, putative</fullName>
    </submittedName>
</protein>
<feature type="transmembrane region" description="Helical" evidence="2">
    <location>
        <begin position="681"/>
        <end position="703"/>
    </location>
</feature>
<keyword evidence="4" id="KW-1185">Reference proteome</keyword>
<evidence type="ECO:0000313" key="3">
    <source>
        <dbReference type="EMBL" id="CUI14189.1"/>
    </source>
</evidence>
<feature type="region of interest" description="Disordered" evidence="1">
    <location>
        <begin position="390"/>
        <end position="426"/>
    </location>
</feature>
<feature type="transmembrane region" description="Helical" evidence="2">
    <location>
        <begin position="709"/>
        <end position="730"/>
    </location>
</feature>
<dbReference type="VEuPathDB" id="TriTrypDB:BSAL_76890"/>
<dbReference type="Gene3D" id="3.10.100.10">
    <property type="entry name" value="Mannose-Binding Protein A, subunit A"/>
    <property type="match status" value="2"/>
</dbReference>
<dbReference type="CDD" id="cd00037">
    <property type="entry name" value="CLECT"/>
    <property type="match status" value="2"/>
</dbReference>
<reference evidence="4" key="1">
    <citation type="submission" date="2015-09" db="EMBL/GenBank/DDBJ databases">
        <authorList>
            <consortium name="Pathogen Informatics"/>
        </authorList>
    </citation>
    <scope>NUCLEOTIDE SEQUENCE [LARGE SCALE GENOMIC DNA]</scope>
    <source>
        <strain evidence="4">Lake Konstanz</strain>
    </source>
</reference>
<feature type="transmembrane region" description="Helical" evidence="2">
    <location>
        <begin position="823"/>
        <end position="841"/>
    </location>
</feature>
<feature type="transmembrane region" description="Helical" evidence="2">
    <location>
        <begin position="640"/>
        <end position="660"/>
    </location>
</feature>
<evidence type="ECO:0000313" key="4">
    <source>
        <dbReference type="Proteomes" id="UP000051952"/>
    </source>
</evidence>
<organism evidence="3 4">
    <name type="scientific">Bodo saltans</name>
    <name type="common">Flagellated protozoan</name>
    <dbReference type="NCBI Taxonomy" id="75058"/>
    <lineage>
        <taxon>Eukaryota</taxon>
        <taxon>Discoba</taxon>
        <taxon>Euglenozoa</taxon>
        <taxon>Kinetoplastea</taxon>
        <taxon>Metakinetoplastina</taxon>
        <taxon>Eubodonida</taxon>
        <taxon>Bodonidae</taxon>
        <taxon>Bodo</taxon>
    </lineage>
</organism>
<keyword evidence="2" id="KW-0812">Transmembrane</keyword>
<dbReference type="EMBL" id="CYKH01000731">
    <property type="protein sequence ID" value="CUI14189.1"/>
    <property type="molecule type" value="Genomic_DNA"/>
</dbReference>
<feature type="transmembrane region" description="Helical" evidence="2">
    <location>
        <begin position="847"/>
        <end position="869"/>
    </location>
</feature>
<sequence>MDLFHFFFFCNLSVRFPNVMRDMRSCVVCTAWVLSLLCLTLLPLRSGDAMTLPRYFYVNTSTGPTLAQCRAVCHNEVEGAYPATIFSAADNAAIVSIFPSTLNFRGVIGGTRFVGNNRSFRWVAGPVQSESNGLGRMFFTTQTSANGTCVPGVYCNFAMGEPNADGSHDTAEGQVEFSSVSGLWNDIPDGFPQLSGCICQRARALTPSRTTEVTRTLVTSEFWFVPGRSFVYNFSQCVSLCPLSRAGGFLATPTTEEECNRADAVVPWDFTSGFIGAQRTASDPLNFRWTTGPLGLLNHGTGVVLFTGLTASTGSCVVPEFFCAFRPGEPNSFGAGEPYVVVNGPSSGGGWNDDTTGEGCICQRILRTGELHPTQTLTLTISASVTISPSVTRTNTTTPPPTPTPSSSKSPMSPTKSPTKSHPTSSLQANVGVHFLNTSVSGAQLEAAGQASLGSDASFVVAELALVGTEFSSLFNWSERNCFANISDALVEMPMDGDAARTIRALIAATTIVRVTSDSHALVYLQTDAGVYGVLGRQVVIGVGILGECLARSYLTPHAELIIDATISNPTDSTILSTTGAVTAIVAAVNPVLAVQAQRNNIALAIQYCETSTGGIDVFRSPTTLAFGDSTVSAYVGGAAMNHVIVAGMIVVMLGIVGIRRLGVGGSWRDALTTIRSPGPLSFPILVLVEPTATCAVITILYAEGRLVVIGYISLFLCCLYPIVMLVYLVRGFKAERIQATTEADAVVDDVGSSRIEHFLFGKGKWIDADTKAGSFGFCRRNGHFFKEYRQGCHWFMAVEVGLGTLIGALEGIKLGYGQCDGVLYAVTVLLGVYLIAFFILRPCISPFANVYVVVLTALQLTGCVLLCFPRDHQRTSVATDLSAVGSYLVLIKSALDLCELTVFSFRSCKKWRDHREERRLSAAVLRAEIDGRSTFEVPAALLKQPISILARRSRERRSTFEVPAALLKQPISILARRSRELGANYPAVVDSGVLDLLDGGMYGRRGDVQAALEAVCVNNVVSMKRMAAHKEALDGVWRDWREEAMQVPVELVALTVQLREVEATMRASEASRVTVRGVVQASDTTTKNVQAALEAVCVNNVVSMKRVAAHKEALDGVWRDWREEAMQVPVELVALAVQLREVESTMRASEASRVTVRGVVQASDTTTKKRSITVKENDDDEELRMLEGYLDPMLLEEDDCFSDDSMDGVVTIKIQRDPPVLQPSMYGINSDGYLVVADDEAQIAKDDEYFPETDDL</sequence>
<gene>
    <name evidence="3" type="ORF">BSAL_76890</name>
</gene>
<dbReference type="SUPFAM" id="SSF56436">
    <property type="entry name" value="C-type lectin-like"/>
    <property type="match status" value="2"/>
</dbReference>
<dbReference type="InterPro" id="IPR016187">
    <property type="entry name" value="CTDL_fold"/>
</dbReference>
<evidence type="ECO:0000256" key="1">
    <source>
        <dbReference type="SAM" id="MobiDB-lite"/>
    </source>
</evidence>
<keyword evidence="2" id="KW-1133">Transmembrane helix</keyword>
<evidence type="ECO:0000256" key="2">
    <source>
        <dbReference type="SAM" id="Phobius"/>
    </source>
</evidence>
<dbReference type="AlphaFoldDB" id="A0A0S4KIS1"/>
<keyword evidence="2" id="KW-0472">Membrane</keyword>
<dbReference type="Proteomes" id="UP000051952">
    <property type="component" value="Unassembled WGS sequence"/>
</dbReference>
<name>A0A0S4KIS1_BODSA</name>
<accession>A0A0S4KIS1</accession>
<dbReference type="InterPro" id="IPR016186">
    <property type="entry name" value="C-type_lectin-like/link_sf"/>
</dbReference>
<proteinExistence type="predicted"/>